<evidence type="ECO:0008006" key="10">
    <source>
        <dbReference type="Google" id="ProtNLM"/>
    </source>
</evidence>
<dbReference type="InParanoid" id="H3C6Q0"/>
<evidence type="ECO:0000259" key="6">
    <source>
        <dbReference type="PROSITE" id="PS50057"/>
    </source>
</evidence>
<evidence type="ECO:0000256" key="1">
    <source>
        <dbReference type="ARBA" id="ARBA00004496"/>
    </source>
</evidence>
<protein>
    <recommendedName>
        <fullName evidence="10">MyTH4 domain-containing protein</fullName>
    </recommendedName>
</protein>
<keyword evidence="9" id="KW-1185">Reference proteome</keyword>
<evidence type="ECO:0000313" key="8">
    <source>
        <dbReference type="Ensembl" id="ENSTNIP00000003921.1"/>
    </source>
</evidence>
<dbReference type="CDD" id="cd14473">
    <property type="entry name" value="FERM_B-lobe"/>
    <property type="match status" value="1"/>
</dbReference>
<dbReference type="InterPro" id="IPR035963">
    <property type="entry name" value="FERM_2"/>
</dbReference>
<sequence>MAEFATKYFRYRQRISGIYRPAGFGDDSTHTGLPIKESLILYSDPEINNLSVQCFKNLMQFMGDVPMARKTSHSDCLRNILLGKEKELLRDEIYCQIIKQTINNSNQNTYFFSYDCVFYKYPPPLRVIKYNKNFVRCIFIKEAELKRIFTIELSSRYLKFKLIPTVFFKLLSGFVMFPQIQLYPRLADAQPIVFVLKVAADVIAQICKSMGVSDLEETKEFSLLASRNRDGMVHPLQAQEYLLDVLADDNSILLSLRRVTWNRPLSFSSDLYVDFHYQQLLSDYLSGQLMLGASSSVQQTAELSALQHLSQGRMHMPSAGEIKEYLPPQEEVRRNIEEIYTFCVGQVAAMHSLSPQETKIKFIEILTTLPLFGANIFTAQKVSQRGCPSPCMVSLGQEGVLFLHPTTQERIFVIPLADIQSMRAIPAKKKGKFPAVDIYFGNSSRPKKITINLQQGKEFCHTLSLIIISSVLCETKFCQLS</sequence>
<dbReference type="InterPro" id="IPR019748">
    <property type="entry name" value="FERM_central"/>
</dbReference>
<dbReference type="InterPro" id="IPR051567">
    <property type="entry name" value="Unconventional_Myosin_ATPase"/>
</dbReference>
<dbReference type="PANTHER" id="PTHR22692:SF16">
    <property type="entry name" value="MYOSIN XVB"/>
    <property type="match status" value="1"/>
</dbReference>
<dbReference type="GeneTree" id="ENSGT00930000151032"/>
<reference evidence="8" key="3">
    <citation type="submission" date="2025-09" db="UniProtKB">
        <authorList>
            <consortium name="Ensembl"/>
        </authorList>
    </citation>
    <scope>IDENTIFICATION</scope>
</reference>
<organism evidence="8 9">
    <name type="scientific">Tetraodon nigroviridis</name>
    <name type="common">Spotted green pufferfish</name>
    <name type="synonym">Chelonodon nigroviridis</name>
    <dbReference type="NCBI Taxonomy" id="99883"/>
    <lineage>
        <taxon>Eukaryota</taxon>
        <taxon>Metazoa</taxon>
        <taxon>Chordata</taxon>
        <taxon>Craniata</taxon>
        <taxon>Vertebrata</taxon>
        <taxon>Euteleostomi</taxon>
        <taxon>Actinopterygii</taxon>
        <taxon>Neopterygii</taxon>
        <taxon>Teleostei</taxon>
        <taxon>Neoteleostei</taxon>
        <taxon>Acanthomorphata</taxon>
        <taxon>Eupercaria</taxon>
        <taxon>Tetraodontiformes</taxon>
        <taxon>Tetradontoidea</taxon>
        <taxon>Tetraodontidae</taxon>
        <taxon>Tetraodon</taxon>
    </lineage>
</organism>
<dbReference type="SUPFAM" id="SSF47031">
    <property type="entry name" value="Second domain of FERM"/>
    <property type="match status" value="1"/>
</dbReference>
<evidence type="ECO:0000259" key="7">
    <source>
        <dbReference type="PROSITE" id="PS51016"/>
    </source>
</evidence>
<dbReference type="Pfam" id="PF00373">
    <property type="entry name" value="FERM_M"/>
    <property type="match status" value="1"/>
</dbReference>
<reference evidence="8" key="2">
    <citation type="submission" date="2025-08" db="UniProtKB">
        <authorList>
            <consortium name="Ensembl"/>
        </authorList>
    </citation>
    <scope>IDENTIFICATION</scope>
</reference>
<evidence type="ECO:0000256" key="2">
    <source>
        <dbReference type="ARBA" id="ARBA00008314"/>
    </source>
</evidence>
<evidence type="ECO:0000256" key="5">
    <source>
        <dbReference type="ARBA" id="ARBA00023203"/>
    </source>
</evidence>
<keyword evidence="3" id="KW-0963">Cytoplasm</keyword>
<accession>H3C6Q0</accession>
<dbReference type="InterPro" id="IPR000857">
    <property type="entry name" value="MyTH4_dom"/>
</dbReference>
<dbReference type="GO" id="GO:0005737">
    <property type="term" value="C:cytoplasm"/>
    <property type="evidence" value="ECO:0007669"/>
    <property type="project" value="UniProtKB-SubCell"/>
</dbReference>
<feature type="domain" description="FERM" evidence="6">
    <location>
        <begin position="176"/>
        <end position="481"/>
    </location>
</feature>
<comment type="similarity">
    <text evidence="2">Belongs to the TRAFAC class myosin-kinesin ATPase superfamily. Myosin family.</text>
</comment>
<dbReference type="PANTHER" id="PTHR22692">
    <property type="entry name" value="MYOSIN VII, XV"/>
    <property type="match status" value="1"/>
</dbReference>
<evidence type="ECO:0000313" key="9">
    <source>
        <dbReference type="Proteomes" id="UP000007303"/>
    </source>
</evidence>
<dbReference type="Gene3D" id="1.25.40.530">
    <property type="entry name" value="MyTH4 domain"/>
    <property type="match status" value="1"/>
</dbReference>
<reference evidence="9" key="1">
    <citation type="journal article" date="2004" name="Nature">
        <title>Genome duplication in the teleost fish Tetraodon nigroviridis reveals the early vertebrate proto-karyotype.</title>
        <authorList>
            <person name="Jaillon O."/>
            <person name="Aury J.-M."/>
            <person name="Brunet F."/>
            <person name="Petit J.-L."/>
            <person name="Stange-Thomann N."/>
            <person name="Mauceli E."/>
            <person name="Bouneau L."/>
            <person name="Fischer C."/>
            <person name="Ozouf-Costaz C."/>
            <person name="Bernot A."/>
            <person name="Nicaud S."/>
            <person name="Jaffe D."/>
            <person name="Fisher S."/>
            <person name="Lutfalla G."/>
            <person name="Dossat C."/>
            <person name="Segurens B."/>
            <person name="Dasilva C."/>
            <person name="Salanoubat M."/>
            <person name="Levy M."/>
            <person name="Boudet N."/>
            <person name="Castellano S."/>
            <person name="Anthouard V."/>
            <person name="Jubin C."/>
            <person name="Castelli V."/>
            <person name="Katinka M."/>
            <person name="Vacherie B."/>
            <person name="Biemont C."/>
            <person name="Skalli Z."/>
            <person name="Cattolico L."/>
            <person name="Poulain J."/>
            <person name="De Berardinis V."/>
            <person name="Cruaud C."/>
            <person name="Duprat S."/>
            <person name="Brottier P."/>
            <person name="Coutanceau J.-P."/>
            <person name="Gouzy J."/>
            <person name="Parra G."/>
            <person name="Lardier G."/>
            <person name="Chapple C."/>
            <person name="McKernan K.J."/>
            <person name="McEwan P."/>
            <person name="Bosak S."/>
            <person name="Kellis M."/>
            <person name="Volff J.-N."/>
            <person name="Guigo R."/>
            <person name="Zody M.C."/>
            <person name="Mesirov J."/>
            <person name="Lindblad-Toh K."/>
            <person name="Birren B."/>
            <person name="Nusbaum C."/>
            <person name="Kahn D."/>
            <person name="Robinson-Rechavi M."/>
            <person name="Laudet V."/>
            <person name="Schachter V."/>
            <person name="Quetier F."/>
            <person name="Saurin W."/>
            <person name="Scarpelli C."/>
            <person name="Wincker P."/>
            <person name="Lander E.S."/>
            <person name="Weissenbach J."/>
            <person name="Roest Crollius H."/>
        </authorList>
    </citation>
    <scope>NUCLEOTIDE SEQUENCE [LARGE SCALE GENOMIC DNA]</scope>
</reference>
<dbReference type="InterPro" id="IPR019749">
    <property type="entry name" value="Band_41_domain"/>
</dbReference>
<dbReference type="Proteomes" id="UP000007303">
    <property type="component" value="Unassembled WGS sequence"/>
</dbReference>
<feature type="domain" description="MyTH4" evidence="7">
    <location>
        <begin position="30"/>
        <end position="193"/>
    </location>
</feature>
<dbReference type="Pfam" id="PF00784">
    <property type="entry name" value="MyTH4"/>
    <property type="match status" value="1"/>
</dbReference>
<comment type="subcellular location">
    <subcellularLocation>
        <location evidence="1">Cytoplasm</location>
    </subcellularLocation>
</comment>
<dbReference type="STRING" id="99883.ENSTNIP00000003921"/>
<dbReference type="GO" id="GO:0005856">
    <property type="term" value="C:cytoskeleton"/>
    <property type="evidence" value="ECO:0007669"/>
    <property type="project" value="InterPro"/>
</dbReference>
<keyword evidence="4" id="KW-0677">Repeat</keyword>
<proteinExistence type="inferred from homology"/>
<dbReference type="SMART" id="SM00295">
    <property type="entry name" value="B41"/>
    <property type="match status" value="1"/>
</dbReference>
<evidence type="ECO:0000256" key="3">
    <source>
        <dbReference type="ARBA" id="ARBA00022490"/>
    </source>
</evidence>
<dbReference type="GO" id="GO:0003779">
    <property type="term" value="F:actin binding"/>
    <property type="evidence" value="ECO:0007669"/>
    <property type="project" value="UniProtKB-KW"/>
</dbReference>
<keyword evidence="5" id="KW-0009">Actin-binding</keyword>
<name>H3C6Q0_TETNG</name>
<dbReference type="OMA" id="TDCVYEL"/>
<dbReference type="HOGENOM" id="CLU_021039_2_0_1"/>
<dbReference type="PROSITE" id="PS51016">
    <property type="entry name" value="MYTH4"/>
    <property type="match status" value="1"/>
</dbReference>
<dbReference type="InterPro" id="IPR000299">
    <property type="entry name" value="FERM_domain"/>
</dbReference>
<dbReference type="Ensembl" id="ENSTNIT00000002122.1">
    <property type="protein sequence ID" value="ENSTNIP00000003921.1"/>
    <property type="gene ID" value="ENSTNIG00000001539.1"/>
</dbReference>
<dbReference type="InterPro" id="IPR038185">
    <property type="entry name" value="MyTH4_dom_sf"/>
</dbReference>
<dbReference type="SMART" id="SM00139">
    <property type="entry name" value="MyTH4"/>
    <property type="match status" value="1"/>
</dbReference>
<evidence type="ECO:0000256" key="4">
    <source>
        <dbReference type="ARBA" id="ARBA00022737"/>
    </source>
</evidence>
<dbReference type="AlphaFoldDB" id="H3C6Q0"/>
<dbReference type="PROSITE" id="PS50057">
    <property type="entry name" value="FERM_3"/>
    <property type="match status" value="1"/>
</dbReference>